<evidence type="ECO:0000256" key="1">
    <source>
        <dbReference type="SAM" id="MobiDB-lite"/>
    </source>
</evidence>
<organism evidence="3 4">
    <name type="scientific">Hermanssonia centrifuga</name>
    <dbReference type="NCBI Taxonomy" id="98765"/>
    <lineage>
        <taxon>Eukaryota</taxon>
        <taxon>Fungi</taxon>
        <taxon>Dikarya</taxon>
        <taxon>Basidiomycota</taxon>
        <taxon>Agaricomycotina</taxon>
        <taxon>Agaricomycetes</taxon>
        <taxon>Polyporales</taxon>
        <taxon>Meruliaceae</taxon>
        <taxon>Hermanssonia</taxon>
    </lineage>
</organism>
<evidence type="ECO:0000256" key="2">
    <source>
        <dbReference type="SAM" id="Phobius"/>
    </source>
</evidence>
<feature type="compositionally biased region" description="Basic and acidic residues" evidence="1">
    <location>
        <begin position="77"/>
        <end position="95"/>
    </location>
</feature>
<gene>
    <name evidence="3" type="ORF">PHLCEN_2v6045</name>
</gene>
<keyword evidence="4" id="KW-1185">Reference proteome</keyword>
<evidence type="ECO:0000313" key="3">
    <source>
        <dbReference type="EMBL" id="PSR82612.1"/>
    </source>
</evidence>
<reference evidence="3 4" key="1">
    <citation type="submission" date="2018-02" db="EMBL/GenBank/DDBJ databases">
        <title>Genome sequence of the basidiomycete white-rot fungus Phlebia centrifuga.</title>
        <authorList>
            <person name="Granchi Z."/>
            <person name="Peng M."/>
            <person name="de Vries R.P."/>
            <person name="Hilden K."/>
            <person name="Makela M.R."/>
            <person name="Grigoriev I."/>
            <person name="Riley R."/>
        </authorList>
    </citation>
    <scope>NUCLEOTIDE SEQUENCE [LARGE SCALE GENOMIC DNA]</scope>
    <source>
        <strain evidence="3 4">FBCC195</strain>
    </source>
</reference>
<dbReference type="EMBL" id="MLYV02000581">
    <property type="protein sequence ID" value="PSR82612.1"/>
    <property type="molecule type" value="Genomic_DNA"/>
</dbReference>
<accession>A0A2R6P0P5</accession>
<protein>
    <submittedName>
        <fullName evidence="3">Uncharacterized protein</fullName>
    </submittedName>
</protein>
<keyword evidence="2" id="KW-0812">Transmembrane</keyword>
<proteinExistence type="predicted"/>
<feature type="transmembrane region" description="Helical" evidence="2">
    <location>
        <begin position="23"/>
        <end position="46"/>
    </location>
</feature>
<evidence type="ECO:0000313" key="4">
    <source>
        <dbReference type="Proteomes" id="UP000186601"/>
    </source>
</evidence>
<comment type="caution">
    <text evidence="3">The sequence shown here is derived from an EMBL/GenBank/DDBJ whole genome shotgun (WGS) entry which is preliminary data.</text>
</comment>
<dbReference type="STRING" id="98765.A0A2R6P0P5"/>
<dbReference type="Proteomes" id="UP000186601">
    <property type="component" value="Unassembled WGS sequence"/>
</dbReference>
<dbReference type="AlphaFoldDB" id="A0A2R6P0P5"/>
<sequence>MVIDMMGGLFSVLSLVFKQKFDVIAGVTYGLVVLLDGIVLLLAAILNPRARRRRAREAVSGDEAPRQDNSPCMTLTDRNEETTDGQFDLHHDDRK</sequence>
<dbReference type="OrthoDB" id="407617at2759"/>
<keyword evidence="2" id="KW-1133">Transmembrane helix</keyword>
<feature type="compositionally biased region" description="Basic and acidic residues" evidence="1">
    <location>
        <begin position="56"/>
        <end position="66"/>
    </location>
</feature>
<name>A0A2R6P0P5_9APHY</name>
<feature type="region of interest" description="Disordered" evidence="1">
    <location>
        <begin position="55"/>
        <end position="95"/>
    </location>
</feature>
<keyword evidence="2" id="KW-0472">Membrane</keyword>